<sequence>MVIQFKTFSRLLFAALAVSIAAADAHAADSLQLERVVLLYRHGVRTPLPGEIQLNEVAGKPWPTWAQPPSELTPHGAAGARLMGRYDRQRLATAGLLSASGCPDPSQLWFWANTDQRTIASAQALVEGFAPGCHIDIGHLPQGRKDPLFHPIEAGATAWNAQDSVASIARGTGGPDALIRPHTDAIATFSKIMGCGSHQDPDWCNPTHWHGSLTVSPDAQHMVLTGPIATTSGTAEAILMAYAEGRPMRDVITWTRPRAK</sequence>
<evidence type="ECO:0000256" key="2">
    <source>
        <dbReference type="ARBA" id="ARBA00022801"/>
    </source>
</evidence>
<protein>
    <recommendedName>
        <fullName evidence="6">Histidine-type phosphatase</fullName>
    </recommendedName>
</protein>
<reference evidence="5" key="1">
    <citation type="journal article" date="2019" name="Int. J. Syst. Evol. Microbiol.">
        <title>The Global Catalogue of Microorganisms (GCM) 10K type strain sequencing project: providing services to taxonomists for standard genome sequencing and annotation.</title>
        <authorList>
            <consortium name="The Broad Institute Genomics Platform"/>
            <consortium name="The Broad Institute Genome Sequencing Center for Infectious Disease"/>
            <person name="Wu L."/>
            <person name="Ma J."/>
        </authorList>
    </citation>
    <scope>NUCLEOTIDE SEQUENCE [LARGE SCALE GENOMIC DNA]</scope>
    <source>
        <strain evidence="5">NBRC 111980</strain>
    </source>
</reference>
<dbReference type="EMBL" id="BSOB01000020">
    <property type="protein sequence ID" value="GLQ93535.1"/>
    <property type="molecule type" value="Genomic_DNA"/>
</dbReference>
<comment type="caution">
    <text evidence="4">The sequence shown here is derived from an EMBL/GenBank/DDBJ whole genome shotgun (WGS) entry which is preliminary data.</text>
</comment>
<organism evidence="4 5">
    <name type="scientific">Dyella acidisoli</name>
    <dbReference type="NCBI Taxonomy" id="1867834"/>
    <lineage>
        <taxon>Bacteria</taxon>
        <taxon>Pseudomonadati</taxon>
        <taxon>Pseudomonadota</taxon>
        <taxon>Gammaproteobacteria</taxon>
        <taxon>Lysobacterales</taxon>
        <taxon>Rhodanobacteraceae</taxon>
        <taxon>Dyella</taxon>
    </lineage>
</organism>
<comment type="similarity">
    <text evidence="1">Belongs to the histidine acid phosphatase family.</text>
</comment>
<accession>A0ABQ5XP74</accession>
<dbReference type="Gene3D" id="3.40.50.1240">
    <property type="entry name" value="Phosphoglycerate mutase-like"/>
    <property type="match status" value="1"/>
</dbReference>
<proteinExistence type="inferred from homology"/>
<dbReference type="Proteomes" id="UP001156670">
    <property type="component" value="Unassembled WGS sequence"/>
</dbReference>
<name>A0ABQ5XP74_9GAMM</name>
<gene>
    <name evidence="4" type="ORF">GCM10007901_24860</name>
</gene>
<keyword evidence="3" id="KW-0732">Signal</keyword>
<dbReference type="InterPro" id="IPR050645">
    <property type="entry name" value="Histidine_acid_phosphatase"/>
</dbReference>
<feature type="chain" id="PRO_5045122687" description="Histidine-type phosphatase" evidence="3">
    <location>
        <begin position="28"/>
        <end position="260"/>
    </location>
</feature>
<dbReference type="PROSITE" id="PS00616">
    <property type="entry name" value="HIS_ACID_PHOSPHAT_1"/>
    <property type="match status" value="1"/>
</dbReference>
<evidence type="ECO:0000256" key="3">
    <source>
        <dbReference type="SAM" id="SignalP"/>
    </source>
</evidence>
<dbReference type="PANTHER" id="PTHR11567">
    <property type="entry name" value="ACID PHOSPHATASE-RELATED"/>
    <property type="match status" value="1"/>
</dbReference>
<dbReference type="RefSeq" id="WP_284321248.1">
    <property type="nucleotide sequence ID" value="NZ_BSOB01000020.1"/>
</dbReference>
<evidence type="ECO:0000313" key="5">
    <source>
        <dbReference type="Proteomes" id="UP001156670"/>
    </source>
</evidence>
<dbReference type="PANTHER" id="PTHR11567:SF110">
    <property type="entry name" value="2-PHOSPHOXYLOSE PHOSPHATASE 1"/>
    <property type="match status" value="1"/>
</dbReference>
<feature type="signal peptide" evidence="3">
    <location>
        <begin position="1"/>
        <end position="27"/>
    </location>
</feature>
<evidence type="ECO:0000256" key="1">
    <source>
        <dbReference type="ARBA" id="ARBA00005375"/>
    </source>
</evidence>
<dbReference type="CDD" id="cd07061">
    <property type="entry name" value="HP_HAP_like"/>
    <property type="match status" value="1"/>
</dbReference>
<dbReference type="InterPro" id="IPR029033">
    <property type="entry name" value="His_PPase_superfam"/>
</dbReference>
<keyword evidence="2" id="KW-0378">Hydrolase</keyword>
<evidence type="ECO:0008006" key="6">
    <source>
        <dbReference type="Google" id="ProtNLM"/>
    </source>
</evidence>
<keyword evidence="5" id="KW-1185">Reference proteome</keyword>
<dbReference type="Pfam" id="PF00328">
    <property type="entry name" value="His_Phos_2"/>
    <property type="match status" value="1"/>
</dbReference>
<dbReference type="InterPro" id="IPR033379">
    <property type="entry name" value="Acid_Pase_AS"/>
</dbReference>
<dbReference type="InterPro" id="IPR000560">
    <property type="entry name" value="His_Pase_clade-2"/>
</dbReference>
<evidence type="ECO:0000313" key="4">
    <source>
        <dbReference type="EMBL" id="GLQ93535.1"/>
    </source>
</evidence>
<dbReference type="SUPFAM" id="SSF53254">
    <property type="entry name" value="Phosphoglycerate mutase-like"/>
    <property type="match status" value="1"/>
</dbReference>